<dbReference type="AlphaFoldDB" id="A0AAW8F665"/>
<dbReference type="PANTHER" id="PTHR39338:SF6">
    <property type="entry name" value="BLL5662 PROTEIN"/>
    <property type="match status" value="1"/>
</dbReference>
<name>A0AAW8F665_9ACTN</name>
<proteinExistence type="predicted"/>
<organism evidence="1 2">
    <name type="scientific">Streptomyces canus</name>
    <dbReference type="NCBI Taxonomy" id="58343"/>
    <lineage>
        <taxon>Bacteria</taxon>
        <taxon>Bacillati</taxon>
        <taxon>Actinomycetota</taxon>
        <taxon>Actinomycetes</taxon>
        <taxon>Kitasatosporales</taxon>
        <taxon>Streptomycetaceae</taxon>
        <taxon>Streptomyces</taxon>
        <taxon>Streptomyces aurantiacus group</taxon>
    </lineage>
</organism>
<gene>
    <name evidence="1" type="ORF">QFZ22_001627</name>
</gene>
<dbReference type="Proteomes" id="UP001234216">
    <property type="component" value="Unassembled WGS sequence"/>
</dbReference>
<evidence type="ECO:0000313" key="1">
    <source>
        <dbReference type="EMBL" id="MDQ0905642.1"/>
    </source>
</evidence>
<evidence type="ECO:0000313" key="2">
    <source>
        <dbReference type="Proteomes" id="UP001234216"/>
    </source>
</evidence>
<reference evidence="1" key="1">
    <citation type="submission" date="2023-07" db="EMBL/GenBank/DDBJ databases">
        <title>Comparative genomics of wheat-associated soil bacteria to identify genetic determinants of phenazine resistance.</title>
        <authorList>
            <person name="Mouncey N."/>
        </authorList>
    </citation>
    <scope>NUCLEOTIDE SEQUENCE</scope>
    <source>
        <strain evidence="1">V4I22</strain>
    </source>
</reference>
<dbReference type="InterPro" id="IPR008912">
    <property type="entry name" value="Uncharacterised_CoxE"/>
</dbReference>
<dbReference type="PANTHER" id="PTHR39338">
    <property type="entry name" value="BLL5662 PROTEIN-RELATED"/>
    <property type="match status" value="1"/>
</dbReference>
<dbReference type="EMBL" id="JAUSZV010000005">
    <property type="protein sequence ID" value="MDQ0905642.1"/>
    <property type="molecule type" value="Genomic_DNA"/>
</dbReference>
<protein>
    <submittedName>
        <fullName evidence="1">Uncharacterized protein with von Willebrand factor type A (VWA) domain</fullName>
    </submittedName>
</protein>
<sequence>MVVLSDGWERGDPELLAAQMRRLHRLAHRVIWADPRKARPGYAPLAAGMAAALPSVDAFVEGHSLAALERLAAVVKGADDA</sequence>
<dbReference type="Pfam" id="PF05762">
    <property type="entry name" value="VWA_CoxE"/>
    <property type="match status" value="1"/>
</dbReference>
<accession>A0AAW8F665</accession>
<comment type="caution">
    <text evidence="1">The sequence shown here is derived from an EMBL/GenBank/DDBJ whole genome shotgun (WGS) entry which is preliminary data.</text>
</comment>